<gene>
    <name evidence="8" type="ORF">AB6T85_15705</name>
</gene>
<evidence type="ECO:0000256" key="5">
    <source>
        <dbReference type="ARBA" id="ARBA00023288"/>
    </source>
</evidence>
<dbReference type="SUPFAM" id="SSF50182">
    <property type="entry name" value="Sm-like ribonucleoproteins"/>
    <property type="match status" value="1"/>
</dbReference>
<evidence type="ECO:0000259" key="7">
    <source>
        <dbReference type="Pfam" id="PF06004"/>
    </source>
</evidence>
<sequence length="71" mass="7729">MKKLLLFPLIAVATLLSGCANDHIIHMRDGSTKVVEGKPEIDKATGMVIYTDESGRQQAVNQADIKEMSSL</sequence>
<dbReference type="EMBL" id="JBGFFX010000009">
    <property type="protein sequence ID" value="MEY8771845.1"/>
    <property type="molecule type" value="Genomic_DNA"/>
</dbReference>
<dbReference type="InterPro" id="IPR010920">
    <property type="entry name" value="LSM_dom_sf"/>
</dbReference>
<keyword evidence="3" id="KW-0472">Membrane</keyword>
<keyword evidence="9" id="KW-1185">Reference proteome</keyword>
<dbReference type="Pfam" id="PF06004">
    <property type="entry name" value="DUF903"/>
    <property type="match status" value="1"/>
</dbReference>
<protein>
    <submittedName>
        <fullName evidence="8">YgdI/YgdR family lipoprotein</fullName>
    </submittedName>
</protein>
<keyword evidence="1" id="KW-1003">Cell membrane</keyword>
<dbReference type="PROSITE" id="PS51257">
    <property type="entry name" value="PROKAR_LIPOPROTEIN"/>
    <property type="match status" value="1"/>
</dbReference>
<keyword evidence="5 8" id="KW-0449">Lipoprotein</keyword>
<accession>A0ABV4EAG2</accession>
<name>A0ABV4EAG2_9GAMM</name>
<evidence type="ECO:0000256" key="4">
    <source>
        <dbReference type="ARBA" id="ARBA00023139"/>
    </source>
</evidence>
<dbReference type="Gene3D" id="2.30.30.100">
    <property type="match status" value="1"/>
</dbReference>
<dbReference type="PANTHER" id="PTHR37011:SF2">
    <property type="entry name" value="LIPOPROTEIN"/>
    <property type="match status" value="1"/>
</dbReference>
<evidence type="ECO:0000256" key="2">
    <source>
        <dbReference type="ARBA" id="ARBA00022729"/>
    </source>
</evidence>
<evidence type="ECO:0000313" key="9">
    <source>
        <dbReference type="Proteomes" id="UP001565243"/>
    </source>
</evidence>
<proteinExistence type="predicted"/>
<keyword evidence="4" id="KW-0564">Palmitate</keyword>
<dbReference type="Proteomes" id="UP001565243">
    <property type="component" value="Unassembled WGS sequence"/>
</dbReference>
<feature type="domain" description="Lipoprotein YgdI/YgdR-like SH3-like" evidence="7">
    <location>
        <begin position="24"/>
        <end position="69"/>
    </location>
</feature>
<dbReference type="PANTHER" id="PTHR37011">
    <property type="entry name" value="POT FAMILY PEPTIDE TRANSPORT PROTEIN-RELATED"/>
    <property type="match status" value="1"/>
</dbReference>
<evidence type="ECO:0000256" key="6">
    <source>
        <dbReference type="SAM" id="SignalP"/>
    </source>
</evidence>
<evidence type="ECO:0000313" key="8">
    <source>
        <dbReference type="EMBL" id="MEY8771845.1"/>
    </source>
</evidence>
<evidence type="ECO:0000256" key="3">
    <source>
        <dbReference type="ARBA" id="ARBA00023136"/>
    </source>
</evidence>
<organism evidence="8 9">
    <name type="scientific">Erwinia aeris</name>
    <dbReference type="NCBI Taxonomy" id="3239803"/>
    <lineage>
        <taxon>Bacteria</taxon>
        <taxon>Pseudomonadati</taxon>
        <taxon>Pseudomonadota</taxon>
        <taxon>Gammaproteobacteria</taxon>
        <taxon>Enterobacterales</taxon>
        <taxon>Erwiniaceae</taxon>
        <taxon>Erwinia</taxon>
    </lineage>
</organism>
<dbReference type="RefSeq" id="WP_253454533.1">
    <property type="nucleotide sequence ID" value="NZ_JBGFFX010000009.1"/>
</dbReference>
<comment type="caution">
    <text evidence="8">The sequence shown here is derived from an EMBL/GenBank/DDBJ whole genome shotgun (WGS) entry which is preliminary data.</text>
</comment>
<feature type="chain" id="PRO_5047458835" evidence="6">
    <location>
        <begin position="21"/>
        <end position="71"/>
    </location>
</feature>
<keyword evidence="2 6" id="KW-0732">Signal</keyword>
<dbReference type="NCBIfam" id="NF033216">
    <property type="entry name" value="lipo_YgdI_YgdR"/>
    <property type="match status" value="1"/>
</dbReference>
<reference evidence="8 9" key="1">
    <citation type="submission" date="2024-07" db="EMBL/GenBank/DDBJ databases">
        <authorList>
            <person name="Hebao G."/>
        </authorList>
    </citation>
    <scope>NUCLEOTIDE SEQUENCE [LARGE SCALE GENOMIC DNA]</scope>
    <source>
        <strain evidence="8 9">ACCC 02193</strain>
    </source>
</reference>
<dbReference type="InterPro" id="IPR047807">
    <property type="entry name" value="YgdI/YgdR-like_SH3-like"/>
</dbReference>
<evidence type="ECO:0000256" key="1">
    <source>
        <dbReference type="ARBA" id="ARBA00022475"/>
    </source>
</evidence>
<dbReference type="InterPro" id="IPR010305">
    <property type="entry name" value="YgdI/YgdR-like"/>
</dbReference>
<feature type="signal peptide" evidence="6">
    <location>
        <begin position="1"/>
        <end position="20"/>
    </location>
</feature>